<dbReference type="EMBL" id="JAQIZT010000005">
    <property type="protein sequence ID" value="KAJ6997925.1"/>
    <property type="molecule type" value="Genomic_DNA"/>
</dbReference>
<evidence type="ECO:0000313" key="2">
    <source>
        <dbReference type="Proteomes" id="UP001164929"/>
    </source>
</evidence>
<reference evidence="1" key="1">
    <citation type="journal article" date="2023" name="Mol. Ecol. Resour.">
        <title>Chromosome-level genome assembly of a triploid poplar Populus alba 'Berolinensis'.</title>
        <authorList>
            <person name="Chen S."/>
            <person name="Yu Y."/>
            <person name="Wang X."/>
            <person name="Wang S."/>
            <person name="Zhang T."/>
            <person name="Zhou Y."/>
            <person name="He R."/>
            <person name="Meng N."/>
            <person name="Wang Y."/>
            <person name="Liu W."/>
            <person name="Liu Z."/>
            <person name="Liu J."/>
            <person name="Guo Q."/>
            <person name="Huang H."/>
            <person name="Sederoff R.R."/>
            <person name="Wang G."/>
            <person name="Qu G."/>
            <person name="Chen S."/>
        </authorList>
    </citation>
    <scope>NUCLEOTIDE SEQUENCE</scope>
    <source>
        <strain evidence="1">SC-2020</strain>
    </source>
</reference>
<proteinExistence type="predicted"/>
<gene>
    <name evidence="1" type="ORF">NC653_014221</name>
</gene>
<organism evidence="1 2">
    <name type="scientific">Populus alba x Populus x berolinensis</name>
    <dbReference type="NCBI Taxonomy" id="444605"/>
    <lineage>
        <taxon>Eukaryota</taxon>
        <taxon>Viridiplantae</taxon>
        <taxon>Streptophyta</taxon>
        <taxon>Embryophyta</taxon>
        <taxon>Tracheophyta</taxon>
        <taxon>Spermatophyta</taxon>
        <taxon>Magnoliopsida</taxon>
        <taxon>eudicotyledons</taxon>
        <taxon>Gunneridae</taxon>
        <taxon>Pentapetalae</taxon>
        <taxon>rosids</taxon>
        <taxon>fabids</taxon>
        <taxon>Malpighiales</taxon>
        <taxon>Salicaceae</taxon>
        <taxon>Saliceae</taxon>
        <taxon>Populus</taxon>
    </lineage>
</organism>
<accession>A0AAD6QXC5</accession>
<name>A0AAD6QXC5_9ROSI</name>
<evidence type="ECO:0000313" key="1">
    <source>
        <dbReference type="EMBL" id="KAJ6997925.1"/>
    </source>
</evidence>
<dbReference type="AlphaFoldDB" id="A0AAD6QXC5"/>
<protein>
    <submittedName>
        <fullName evidence="1">Uncharacterized protein</fullName>
    </submittedName>
</protein>
<keyword evidence="2" id="KW-1185">Reference proteome</keyword>
<dbReference type="Proteomes" id="UP001164929">
    <property type="component" value="Chromosome 5"/>
</dbReference>
<comment type="caution">
    <text evidence="1">The sequence shown here is derived from an EMBL/GenBank/DDBJ whole genome shotgun (WGS) entry which is preliminary data.</text>
</comment>
<sequence>MKEKGNLFSNNINRGREAFNARISIQRWSFEEKIYLYYIFSSGSIRMLLYI</sequence>